<proteinExistence type="predicted"/>
<sequence length="230" mass="25953">MARGDPLVPFLFLLAAKGINQACKIALERKLIKGVEIASGLTINMSKNSVLGIGTTQDEVERMAAKLGCKVAATPFKYLGLPIGCNMARISNWSLVIEKFKSRLSGWKAKNLSSGGRLVLVKSVLRRHVRIQETPAQLDCQSTKEGERTRSETRWSSLIPKKISIFIWRVAKERILVRTLMDRCEIDVPSLLCPLCEKAVKNLDHVLVRCRVSYQEVWLKFFSCWGFQDM</sequence>
<organism evidence="2 3">
    <name type="scientific">Centaurea solstitialis</name>
    <name type="common">yellow star-thistle</name>
    <dbReference type="NCBI Taxonomy" id="347529"/>
    <lineage>
        <taxon>Eukaryota</taxon>
        <taxon>Viridiplantae</taxon>
        <taxon>Streptophyta</taxon>
        <taxon>Embryophyta</taxon>
        <taxon>Tracheophyta</taxon>
        <taxon>Spermatophyta</taxon>
        <taxon>Magnoliopsida</taxon>
        <taxon>eudicotyledons</taxon>
        <taxon>Gunneridae</taxon>
        <taxon>Pentapetalae</taxon>
        <taxon>asterids</taxon>
        <taxon>campanulids</taxon>
        <taxon>Asterales</taxon>
        <taxon>Asteraceae</taxon>
        <taxon>Carduoideae</taxon>
        <taxon>Cardueae</taxon>
        <taxon>Centaureinae</taxon>
        <taxon>Centaurea</taxon>
    </lineage>
</organism>
<dbReference type="AlphaFoldDB" id="A0AA38SNE8"/>
<protein>
    <recommendedName>
        <fullName evidence="1">Reverse transcriptase zinc-binding domain-containing protein</fullName>
    </recommendedName>
</protein>
<reference evidence="2" key="1">
    <citation type="submission" date="2023-03" db="EMBL/GenBank/DDBJ databases">
        <title>Chromosome-scale reference genome and RAD-based genetic map of yellow starthistle (Centaurea solstitialis) reveal putative structural variation and QTLs associated with invader traits.</title>
        <authorList>
            <person name="Reatini B."/>
            <person name="Cang F.A."/>
            <person name="Jiang Q."/>
            <person name="Mckibben M.T.W."/>
            <person name="Barker M.S."/>
            <person name="Rieseberg L.H."/>
            <person name="Dlugosch K.M."/>
        </authorList>
    </citation>
    <scope>NUCLEOTIDE SEQUENCE</scope>
    <source>
        <strain evidence="2">CAN-66</strain>
        <tissue evidence="2">Leaf</tissue>
    </source>
</reference>
<comment type="caution">
    <text evidence="2">The sequence shown here is derived from an EMBL/GenBank/DDBJ whole genome shotgun (WGS) entry which is preliminary data.</text>
</comment>
<dbReference type="PANTHER" id="PTHR33116">
    <property type="entry name" value="REVERSE TRANSCRIPTASE ZINC-BINDING DOMAIN-CONTAINING PROTEIN-RELATED-RELATED"/>
    <property type="match status" value="1"/>
</dbReference>
<dbReference type="EMBL" id="JARYMX010000007">
    <property type="protein sequence ID" value="KAJ9542073.1"/>
    <property type="molecule type" value="Genomic_DNA"/>
</dbReference>
<name>A0AA38SNE8_9ASTR</name>
<feature type="non-terminal residue" evidence="2">
    <location>
        <position position="1"/>
    </location>
</feature>
<evidence type="ECO:0000313" key="3">
    <source>
        <dbReference type="Proteomes" id="UP001172457"/>
    </source>
</evidence>
<evidence type="ECO:0000259" key="1">
    <source>
        <dbReference type="Pfam" id="PF13966"/>
    </source>
</evidence>
<dbReference type="Proteomes" id="UP001172457">
    <property type="component" value="Chromosome 7"/>
</dbReference>
<evidence type="ECO:0000313" key="2">
    <source>
        <dbReference type="EMBL" id="KAJ9542073.1"/>
    </source>
</evidence>
<keyword evidence="3" id="KW-1185">Reference proteome</keyword>
<gene>
    <name evidence="2" type="ORF">OSB04_028579</name>
</gene>
<feature type="domain" description="Reverse transcriptase zinc-binding" evidence="1">
    <location>
        <begin position="146"/>
        <end position="218"/>
    </location>
</feature>
<dbReference type="PANTHER" id="PTHR33116:SF78">
    <property type="entry name" value="OS12G0587133 PROTEIN"/>
    <property type="match status" value="1"/>
</dbReference>
<dbReference type="Pfam" id="PF13966">
    <property type="entry name" value="zf-RVT"/>
    <property type="match status" value="1"/>
</dbReference>
<accession>A0AA38SNE8</accession>
<dbReference type="InterPro" id="IPR026960">
    <property type="entry name" value="RVT-Znf"/>
</dbReference>